<evidence type="ECO:0000256" key="1">
    <source>
        <dbReference type="SAM" id="Phobius"/>
    </source>
</evidence>
<dbReference type="STRING" id="1590841.A0A2R6RB35"/>
<feature type="transmembrane region" description="Helical" evidence="1">
    <location>
        <begin position="12"/>
        <end position="32"/>
    </location>
</feature>
<dbReference type="OMA" id="DIVAYFW"/>
<gene>
    <name evidence="2" type="ORF">CEY00_Acc09679</name>
</gene>
<dbReference type="Gramene" id="PSS24762">
    <property type="protein sequence ID" value="PSS24762"/>
    <property type="gene ID" value="CEY00_Acc09679"/>
</dbReference>
<keyword evidence="1" id="KW-0472">Membrane</keyword>
<dbReference type="OrthoDB" id="649865at2759"/>
<reference evidence="3" key="2">
    <citation type="journal article" date="2018" name="BMC Genomics">
        <title>A manually annotated Actinidia chinensis var. chinensis (kiwifruit) genome highlights the challenges associated with draft genomes and gene prediction in plants.</title>
        <authorList>
            <person name="Pilkington S.M."/>
            <person name="Crowhurst R."/>
            <person name="Hilario E."/>
            <person name="Nardozza S."/>
            <person name="Fraser L."/>
            <person name="Peng Y."/>
            <person name="Gunaseelan K."/>
            <person name="Simpson R."/>
            <person name="Tahir J."/>
            <person name="Deroles S.C."/>
            <person name="Templeton K."/>
            <person name="Luo Z."/>
            <person name="Davy M."/>
            <person name="Cheng C."/>
            <person name="McNeilage M."/>
            <person name="Scaglione D."/>
            <person name="Liu Y."/>
            <person name="Zhang Q."/>
            <person name="Datson P."/>
            <person name="De Silva N."/>
            <person name="Gardiner S.E."/>
            <person name="Bassett H."/>
            <person name="Chagne D."/>
            <person name="McCallum J."/>
            <person name="Dzierzon H."/>
            <person name="Deng C."/>
            <person name="Wang Y.Y."/>
            <person name="Barron L."/>
            <person name="Manako K."/>
            <person name="Bowen J."/>
            <person name="Foster T.M."/>
            <person name="Erridge Z.A."/>
            <person name="Tiffin H."/>
            <person name="Waite C.N."/>
            <person name="Davies K.M."/>
            <person name="Grierson E.P."/>
            <person name="Laing W.A."/>
            <person name="Kirk R."/>
            <person name="Chen X."/>
            <person name="Wood M."/>
            <person name="Montefiori M."/>
            <person name="Brummell D.A."/>
            <person name="Schwinn K.E."/>
            <person name="Catanach A."/>
            <person name="Fullerton C."/>
            <person name="Li D."/>
            <person name="Meiyalaghan S."/>
            <person name="Nieuwenhuizen N."/>
            <person name="Read N."/>
            <person name="Prakash R."/>
            <person name="Hunter D."/>
            <person name="Zhang H."/>
            <person name="McKenzie M."/>
            <person name="Knabel M."/>
            <person name="Harris A."/>
            <person name="Allan A.C."/>
            <person name="Gleave A."/>
            <person name="Chen A."/>
            <person name="Janssen B.J."/>
            <person name="Plunkett B."/>
            <person name="Ampomah-Dwamena C."/>
            <person name="Voogd C."/>
            <person name="Leif D."/>
            <person name="Lafferty D."/>
            <person name="Souleyre E.J.F."/>
            <person name="Varkonyi-Gasic E."/>
            <person name="Gambi F."/>
            <person name="Hanley J."/>
            <person name="Yao J.L."/>
            <person name="Cheung J."/>
            <person name="David K.M."/>
            <person name="Warren B."/>
            <person name="Marsh K."/>
            <person name="Snowden K.C."/>
            <person name="Lin-Wang K."/>
            <person name="Brian L."/>
            <person name="Martinez-Sanchez M."/>
            <person name="Wang M."/>
            <person name="Ileperuma N."/>
            <person name="Macnee N."/>
            <person name="Campin R."/>
            <person name="McAtee P."/>
            <person name="Drummond R.S.M."/>
            <person name="Espley R.V."/>
            <person name="Ireland H.S."/>
            <person name="Wu R."/>
            <person name="Atkinson R.G."/>
            <person name="Karunairetnam S."/>
            <person name="Bulley S."/>
            <person name="Chunkath S."/>
            <person name="Hanley Z."/>
            <person name="Storey R."/>
            <person name="Thrimawithana A.H."/>
            <person name="Thomson S."/>
            <person name="David C."/>
            <person name="Testolin R."/>
            <person name="Huang H."/>
            <person name="Hellens R.P."/>
            <person name="Schaffer R.J."/>
        </authorList>
    </citation>
    <scope>NUCLEOTIDE SEQUENCE [LARGE SCALE GENOMIC DNA]</scope>
    <source>
        <strain evidence="3">cv. Red5</strain>
    </source>
</reference>
<dbReference type="PANTHER" id="PTHR34125">
    <property type="entry name" value="OS01G0762900 PROTEIN"/>
    <property type="match status" value="1"/>
</dbReference>
<sequence>MDIPAKLSQYKNHFVIPILVVCLILAFFSFLAPQFITILSYFWPLFLSTTVFLVAMMIFGQISSHPAEPYGDKAGEGLMDYVSARPEDY</sequence>
<organism evidence="2 3">
    <name type="scientific">Actinidia chinensis var. chinensis</name>
    <name type="common">Chinese soft-hair kiwi</name>
    <dbReference type="NCBI Taxonomy" id="1590841"/>
    <lineage>
        <taxon>Eukaryota</taxon>
        <taxon>Viridiplantae</taxon>
        <taxon>Streptophyta</taxon>
        <taxon>Embryophyta</taxon>
        <taxon>Tracheophyta</taxon>
        <taxon>Spermatophyta</taxon>
        <taxon>Magnoliopsida</taxon>
        <taxon>eudicotyledons</taxon>
        <taxon>Gunneridae</taxon>
        <taxon>Pentapetalae</taxon>
        <taxon>asterids</taxon>
        <taxon>Ericales</taxon>
        <taxon>Actinidiaceae</taxon>
        <taxon>Actinidia</taxon>
    </lineage>
</organism>
<dbReference type="AlphaFoldDB" id="A0A2R6RB35"/>
<keyword evidence="3" id="KW-1185">Reference proteome</keyword>
<protein>
    <submittedName>
        <fullName evidence="2">P53 apoptosis effector related to PMP-22 like</fullName>
    </submittedName>
</protein>
<feature type="transmembrane region" description="Helical" evidence="1">
    <location>
        <begin position="38"/>
        <end position="59"/>
    </location>
</feature>
<keyword evidence="1" id="KW-1133">Transmembrane helix</keyword>
<dbReference type="EMBL" id="NKQK01000008">
    <property type="protein sequence ID" value="PSS24762.1"/>
    <property type="molecule type" value="Genomic_DNA"/>
</dbReference>
<accession>A0A2R6RB35</accession>
<reference evidence="2 3" key="1">
    <citation type="submission" date="2017-07" db="EMBL/GenBank/DDBJ databases">
        <title>An improved, manually edited Actinidia chinensis var. chinensis (kiwifruit) genome highlights the challenges associated with draft genomes and gene prediction in plants.</title>
        <authorList>
            <person name="Pilkington S."/>
            <person name="Crowhurst R."/>
            <person name="Hilario E."/>
            <person name="Nardozza S."/>
            <person name="Fraser L."/>
            <person name="Peng Y."/>
            <person name="Gunaseelan K."/>
            <person name="Simpson R."/>
            <person name="Tahir J."/>
            <person name="Deroles S."/>
            <person name="Templeton K."/>
            <person name="Luo Z."/>
            <person name="Davy M."/>
            <person name="Cheng C."/>
            <person name="Mcneilage M."/>
            <person name="Scaglione D."/>
            <person name="Liu Y."/>
            <person name="Zhang Q."/>
            <person name="Datson P."/>
            <person name="De Silva N."/>
            <person name="Gardiner S."/>
            <person name="Bassett H."/>
            <person name="Chagne D."/>
            <person name="Mccallum J."/>
            <person name="Dzierzon H."/>
            <person name="Deng C."/>
            <person name="Wang Y.-Y."/>
            <person name="Barron N."/>
            <person name="Manako K."/>
            <person name="Bowen J."/>
            <person name="Foster T."/>
            <person name="Erridge Z."/>
            <person name="Tiffin H."/>
            <person name="Waite C."/>
            <person name="Davies K."/>
            <person name="Grierson E."/>
            <person name="Laing W."/>
            <person name="Kirk R."/>
            <person name="Chen X."/>
            <person name="Wood M."/>
            <person name="Montefiori M."/>
            <person name="Brummell D."/>
            <person name="Schwinn K."/>
            <person name="Catanach A."/>
            <person name="Fullerton C."/>
            <person name="Li D."/>
            <person name="Meiyalaghan S."/>
            <person name="Nieuwenhuizen N."/>
            <person name="Read N."/>
            <person name="Prakash R."/>
            <person name="Hunter D."/>
            <person name="Zhang H."/>
            <person name="Mckenzie M."/>
            <person name="Knabel M."/>
            <person name="Harris A."/>
            <person name="Allan A."/>
            <person name="Chen A."/>
            <person name="Janssen B."/>
            <person name="Plunkett B."/>
            <person name="Dwamena C."/>
            <person name="Voogd C."/>
            <person name="Leif D."/>
            <person name="Lafferty D."/>
            <person name="Souleyre E."/>
            <person name="Varkonyi-Gasic E."/>
            <person name="Gambi F."/>
            <person name="Hanley J."/>
            <person name="Yao J.-L."/>
            <person name="Cheung J."/>
            <person name="David K."/>
            <person name="Warren B."/>
            <person name="Marsh K."/>
            <person name="Snowden K."/>
            <person name="Lin-Wang K."/>
            <person name="Brian L."/>
            <person name="Martinez-Sanchez M."/>
            <person name="Wang M."/>
            <person name="Ileperuma N."/>
            <person name="Macnee N."/>
            <person name="Campin R."/>
            <person name="Mcatee P."/>
            <person name="Drummond R."/>
            <person name="Espley R."/>
            <person name="Ireland H."/>
            <person name="Wu R."/>
            <person name="Atkinson R."/>
            <person name="Karunairetnam S."/>
            <person name="Bulley S."/>
            <person name="Chunkath S."/>
            <person name="Hanley Z."/>
            <person name="Storey R."/>
            <person name="Thrimawithana A."/>
            <person name="Thomson S."/>
            <person name="David C."/>
            <person name="Testolin R."/>
        </authorList>
    </citation>
    <scope>NUCLEOTIDE SEQUENCE [LARGE SCALE GENOMIC DNA]</scope>
    <source>
        <strain evidence="3">cv. Red5</strain>
        <tissue evidence="2">Young leaf</tissue>
    </source>
</reference>
<comment type="caution">
    <text evidence="2">The sequence shown here is derived from an EMBL/GenBank/DDBJ whole genome shotgun (WGS) entry which is preliminary data.</text>
</comment>
<dbReference type="PANTHER" id="PTHR34125:SF7">
    <property type="entry name" value="TRANSMEMBRANE PROTEIN"/>
    <property type="match status" value="1"/>
</dbReference>
<dbReference type="Proteomes" id="UP000241394">
    <property type="component" value="Chromosome LG8"/>
</dbReference>
<evidence type="ECO:0000313" key="3">
    <source>
        <dbReference type="Proteomes" id="UP000241394"/>
    </source>
</evidence>
<evidence type="ECO:0000313" key="2">
    <source>
        <dbReference type="EMBL" id="PSS24762.1"/>
    </source>
</evidence>
<name>A0A2R6RB35_ACTCC</name>
<proteinExistence type="predicted"/>
<dbReference type="InParanoid" id="A0A2R6RB35"/>
<keyword evidence="1" id="KW-0812">Transmembrane</keyword>